<proteinExistence type="predicted"/>
<organism evidence="1 2">
    <name type="scientific">Friedmanniella luteola</name>
    <dbReference type="NCBI Taxonomy" id="546871"/>
    <lineage>
        <taxon>Bacteria</taxon>
        <taxon>Bacillati</taxon>
        <taxon>Actinomycetota</taxon>
        <taxon>Actinomycetes</taxon>
        <taxon>Propionibacteriales</taxon>
        <taxon>Nocardioidaceae</taxon>
        <taxon>Friedmanniella</taxon>
    </lineage>
</organism>
<evidence type="ECO:0000313" key="1">
    <source>
        <dbReference type="EMBL" id="SDT00294.1"/>
    </source>
</evidence>
<gene>
    <name evidence="1" type="ORF">SAMN04488543_2818</name>
</gene>
<sequence length="186" mass="20184">MLLPSARSVARRLQTLSPRIDELVAAQLWIEVRTFPWQRLGKVAANVLASLRVAVMLDCGVASQLQRSDRTWSRTRSLDPASYCWAAVAAPPTVTSAEEELASLLAWACEANVITTEDRSLLLCLVATADSASSVTRRSRSGLMGDRVSAAVGEAFGVSSVTVRRRARRTMTALSEACAEEEWFAA</sequence>
<dbReference type="Proteomes" id="UP000199092">
    <property type="component" value="Chromosome I"/>
</dbReference>
<dbReference type="STRING" id="546871.SAMN04488543_2818"/>
<accession>A0A1H1WT68</accession>
<name>A0A1H1WT68_9ACTN</name>
<protein>
    <submittedName>
        <fullName evidence="1">Uncharacterized protein</fullName>
    </submittedName>
</protein>
<reference evidence="1 2" key="1">
    <citation type="submission" date="2016-10" db="EMBL/GenBank/DDBJ databases">
        <authorList>
            <person name="de Groot N.N."/>
        </authorList>
    </citation>
    <scope>NUCLEOTIDE SEQUENCE [LARGE SCALE GENOMIC DNA]</scope>
    <source>
        <strain evidence="1 2">DSM 21741</strain>
    </source>
</reference>
<dbReference type="AlphaFoldDB" id="A0A1H1WT68"/>
<dbReference type="EMBL" id="LT629749">
    <property type="protein sequence ID" value="SDT00294.1"/>
    <property type="molecule type" value="Genomic_DNA"/>
</dbReference>
<keyword evidence="2" id="KW-1185">Reference proteome</keyword>
<evidence type="ECO:0000313" key="2">
    <source>
        <dbReference type="Proteomes" id="UP000199092"/>
    </source>
</evidence>